<dbReference type="EMBL" id="AWWV01004688">
    <property type="protein sequence ID" value="OMP07042.1"/>
    <property type="molecule type" value="Genomic_DNA"/>
</dbReference>
<proteinExistence type="predicted"/>
<name>A0A1R3KIX6_COCAP</name>
<dbReference type="Proteomes" id="UP000188268">
    <property type="component" value="Unassembled WGS sequence"/>
</dbReference>
<comment type="caution">
    <text evidence="1">The sequence shown here is derived from an EMBL/GenBank/DDBJ whole genome shotgun (WGS) entry which is preliminary data.</text>
</comment>
<evidence type="ECO:0000313" key="2">
    <source>
        <dbReference type="Proteomes" id="UP000188268"/>
    </source>
</evidence>
<keyword evidence="2" id="KW-1185">Reference proteome</keyword>
<dbReference type="Gramene" id="OMP07042">
    <property type="protein sequence ID" value="OMP07042"/>
    <property type="gene ID" value="CCACVL1_01387"/>
</dbReference>
<dbReference type="AlphaFoldDB" id="A0A1R3KIX6"/>
<gene>
    <name evidence="1" type="ORF">CCACVL1_01387</name>
</gene>
<sequence length="161" mass="18253">MSFLDNAKEVLTEEEFTKLQELQTKSSDFEATPDEEKNLLELKNSVREKIAQRDKAKNLSFLNGKFANMPPSSLRDKDGKEVEEAIKTGERISKGAKEAIKKMGVAKFVELITDKAYFIDHVSTPTVGIMANKKVYKHINEQAKRLEFDVEKFKQALGIKA</sequence>
<accession>A0A1R3KIX6</accession>
<organism evidence="1 2">
    <name type="scientific">Corchorus capsularis</name>
    <name type="common">Jute</name>
    <dbReference type="NCBI Taxonomy" id="210143"/>
    <lineage>
        <taxon>Eukaryota</taxon>
        <taxon>Viridiplantae</taxon>
        <taxon>Streptophyta</taxon>
        <taxon>Embryophyta</taxon>
        <taxon>Tracheophyta</taxon>
        <taxon>Spermatophyta</taxon>
        <taxon>Magnoliopsida</taxon>
        <taxon>eudicotyledons</taxon>
        <taxon>Gunneridae</taxon>
        <taxon>Pentapetalae</taxon>
        <taxon>rosids</taxon>
        <taxon>malvids</taxon>
        <taxon>Malvales</taxon>
        <taxon>Malvaceae</taxon>
        <taxon>Grewioideae</taxon>
        <taxon>Apeibeae</taxon>
        <taxon>Corchorus</taxon>
    </lineage>
</organism>
<evidence type="ECO:0000313" key="1">
    <source>
        <dbReference type="EMBL" id="OMP07042.1"/>
    </source>
</evidence>
<reference evidence="1 2" key="1">
    <citation type="submission" date="2013-09" db="EMBL/GenBank/DDBJ databases">
        <title>Corchorus capsularis genome sequencing.</title>
        <authorList>
            <person name="Alam M."/>
            <person name="Haque M.S."/>
            <person name="Islam M.S."/>
            <person name="Emdad E.M."/>
            <person name="Islam M.M."/>
            <person name="Ahmed B."/>
            <person name="Halim A."/>
            <person name="Hossen Q.M.M."/>
            <person name="Hossain M.Z."/>
            <person name="Ahmed R."/>
            <person name="Khan M.M."/>
            <person name="Islam R."/>
            <person name="Rashid M.M."/>
            <person name="Khan S.A."/>
            <person name="Rahman M.S."/>
            <person name="Alam M."/>
        </authorList>
    </citation>
    <scope>NUCLEOTIDE SEQUENCE [LARGE SCALE GENOMIC DNA]</scope>
    <source>
        <strain evidence="2">cv. CVL-1</strain>
        <tissue evidence="1">Whole seedling</tissue>
    </source>
</reference>
<protein>
    <submittedName>
        <fullName evidence="1">Uncharacterized protein</fullName>
    </submittedName>
</protein>